<gene>
    <name evidence="9" type="ORF">T23_01420</name>
</gene>
<protein>
    <recommendedName>
        <fullName evidence="8">Peptidase S11 D-alanyl-D-alanine carboxypeptidase A N-terminal domain-containing protein</fullName>
    </recommendedName>
</protein>
<evidence type="ECO:0000256" key="7">
    <source>
        <dbReference type="RuleBase" id="RU004016"/>
    </source>
</evidence>
<evidence type="ECO:0000259" key="8">
    <source>
        <dbReference type="Pfam" id="PF00768"/>
    </source>
</evidence>
<feature type="domain" description="Peptidase S11 D-alanyl-D-alanine carboxypeptidase A N-terminal" evidence="8">
    <location>
        <begin position="74"/>
        <end position="302"/>
    </location>
</feature>
<keyword evidence="6" id="KW-0961">Cell wall biogenesis/degradation</keyword>
<evidence type="ECO:0000256" key="2">
    <source>
        <dbReference type="ARBA" id="ARBA00022729"/>
    </source>
</evidence>
<dbReference type="PANTHER" id="PTHR21581">
    <property type="entry name" value="D-ALANYL-D-ALANINE CARBOXYPEPTIDASE"/>
    <property type="match status" value="1"/>
</dbReference>
<dbReference type="Pfam" id="PF00768">
    <property type="entry name" value="Peptidase_S11"/>
    <property type="match status" value="1"/>
</dbReference>
<dbReference type="InterPro" id="IPR018044">
    <property type="entry name" value="Peptidase_S11"/>
</dbReference>
<evidence type="ECO:0000256" key="3">
    <source>
        <dbReference type="ARBA" id="ARBA00022801"/>
    </source>
</evidence>
<evidence type="ECO:0000256" key="4">
    <source>
        <dbReference type="ARBA" id="ARBA00022960"/>
    </source>
</evidence>
<dbReference type="InterPro" id="IPR012338">
    <property type="entry name" value="Beta-lactam/transpept-like"/>
</dbReference>
<dbReference type="EMBL" id="AP028127">
    <property type="protein sequence ID" value="BEH90040.1"/>
    <property type="molecule type" value="Genomic_DNA"/>
</dbReference>
<dbReference type="RefSeq" id="WP_161830981.1">
    <property type="nucleotide sequence ID" value="NZ_AP028127.1"/>
</dbReference>
<proteinExistence type="inferred from homology"/>
<organism evidence="9 10">
    <name type="scientific">Turicibacter faecis</name>
    <dbReference type="NCBI Taxonomy" id="2963365"/>
    <lineage>
        <taxon>Bacteria</taxon>
        <taxon>Bacillati</taxon>
        <taxon>Bacillota</taxon>
        <taxon>Erysipelotrichia</taxon>
        <taxon>Erysipelotrichales</taxon>
        <taxon>Turicibacteraceae</taxon>
        <taxon>Turicibacter</taxon>
    </lineage>
</organism>
<evidence type="ECO:0000256" key="5">
    <source>
        <dbReference type="ARBA" id="ARBA00022984"/>
    </source>
</evidence>
<evidence type="ECO:0000313" key="9">
    <source>
        <dbReference type="EMBL" id="BEH90040.1"/>
    </source>
</evidence>
<evidence type="ECO:0000256" key="1">
    <source>
        <dbReference type="ARBA" id="ARBA00007164"/>
    </source>
</evidence>
<keyword evidence="2" id="KW-0732">Signal</keyword>
<dbReference type="PANTHER" id="PTHR21581:SF33">
    <property type="entry name" value="D-ALANYL-D-ALANINE CARBOXYPEPTIDASE DACB"/>
    <property type="match status" value="1"/>
</dbReference>
<dbReference type="Gene3D" id="3.40.710.10">
    <property type="entry name" value="DD-peptidase/beta-lactamase superfamily"/>
    <property type="match status" value="1"/>
</dbReference>
<sequence>MWKLGKITSGVLVLGLALSGGFHALAIDKEQMEFHLTYKDFYQTNRQEVVDIIKYGFGFNDRHALMETDVDVPLRSDYALLVNLTTNEVIYEKRAHERTYPASLTKMMTVLVGLEHRMDVDIVMDVDFAILADEGAAIAGFYNGQSVSYDDLLYGVMLPSGADAAQMLAKVVAGSEEGFVELMNEKAQRLGMKDTHFTNVVGLHDDNHYSTPWDLAILEKVALSNDEFREIFSAPSYQASVAGSNGEPLIFTSRMFDRMGDPNFEGGQVLGGKTGYTHEAALCLASYATDGENEYALVTTHANGNSYTPQYHVLDALTAYDYFLNDEESEEVLIEDLQSGAQYLIAK</sequence>
<comment type="similarity">
    <text evidence="1 7">Belongs to the peptidase S11 family.</text>
</comment>
<reference evidence="9" key="1">
    <citation type="journal article" date="2024" name="Int. J. Syst. Evol. Microbiol.">
        <title>Turicibacter faecis sp. nov., isolated from faeces of heart failure mouse model.</title>
        <authorList>
            <person name="Imamura Y."/>
            <person name="Motooka D."/>
            <person name="Nakajima Y."/>
            <person name="Ito S."/>
            <person name="Kitakaze M."/>
            <person name="Iida T."/>
            <person name="Nakamura S."/>
        </authorList>
    </citation>
    <scope>NUCLEOTIDE SEQUENCE</scope>
    <source>
        <strain evidence="9">TC023</strain>
    </source>
</reference>
<evidence type="ECO:0000256" key="6">
    <source>
        <dbReference type="ARBA" id="ARBA00023316"/>
    </source>
</evidence>
<keyword evidence="10" id="KW-1185">Reference proteome</keyword>
<keyword evidence="5" id="KW-0573">Peptidoglycan synthesis</keyword>
<accession>A0ABN6ZDL8</accession>
<dbReference type="SUPFAM" id="SSF56601">
    <property type="entry name" value="beta-lactamase/transpeptidase-like"/>
    <property type="match status" value="1"/>
</dbReference>
<keyword evidence="4" id="KW-0133">Cell shape</keyword>
<dbReference type="InterPro" id="IPR001967">
    <property type="entry name" value="Peptidase_S11_N"/>
</dbReference>
<keyword evidence="3" id="KW-0378">Hydrolase</keyword>
<name>A0ABN6ZDL8_9FIRM</name>
<dbReference type="Proteomes" id="UP001432099">
    <property type="component" value="Chromosome"/>
</dbReference>
<evidence type="ECO:0000313" key="10">
    <source>
        <dbReference type="Proteomes" id="UP001432099"/>
    </source>
</evidence>
<dbReference type="PRINTS" id="PR00725">
    <property type="entry name" value="DADACBPTASE1"/>
</dbReference>